<protein>
    <recommendedName>
        <fullName evidence="3">UspA domain-containing protein</fullName>
    </recommendedName>
</protein>
<dbReference type="Pfam" id="PF00582">
    <property type="entry name" value="Usp"/>
    <property type="match status" value="1"/>
</dbReference>
<evidence type="ECO:0000313" key="4">
    <source>
        <dbReference type="EMBL" id="GAA0598870.1"/>
    </source>
</evidence>
<dbReference type="PANTHER" id="PTHR46268:SF6">
    <property type="entry name" value="UNIVERSAL STRESS PROTEIN UP12"/>
    <property type="match status" value="1"/>
</dbReference>
<proteinExistence type="inferred from homology"/>
<dbReference type="CDD" id="cd00293">
    <property type="entry name" value="USP-like"/>
    <property type="match status" value="1"/>
</dbReference>
<organism evidence="4 5">
    <name type="scientific">Streptomyces crystallinus</name>
    <dbReference type="NCBI Taxonomy" id="68191"/>
    <lineage>
        <taxon>Bacteria</taxon>
        <taxon>Bacillati</taxon>
        <taxon>Actinomycetota</taxon>
        <taxon>Actinomycetes</taxon>
        <taxon>Kitasatosporales</taxon>
        <taxon>Streptomycetaceae</taxon>
        <taxon>Streptomyces</taxon>
    </lineage>
</organism>
<evidence type="ECO:0000313" key="5">
    <source>
        <dbReference type="Proteomes" id="UP001500668"/>
    </source>
</evidence>
<dbReference type="InterPro" id="IPR006016">
    <property type="entry name" value="UspA"/>
</dbReference>
<comment type="caution">
    <text evidence="4">The sequence shown here is derived from an EMBL/GenBank/DDBJ whole genome shotgun (WGS) entry which is preliminary data.</text>
</comment>
<feature type="compositionally biased region" description="Polar residues" evidence="2">
    <location>
        <begin position="1"/>
        <end position="32"/>
    </location>
</feature>
<feature type="domain" description="UspA" evidence="3">
    <location>
        <begin position="107"/>
        <end position="243"/>
    </location>
</feature>
<keyword evidence="5" id="KW-1185">Reference proteome</keyword>
<evidence type="ECO:0000256" key="1">
    <source>
        <dbReference type="ARBA" id="ARBA00008791"/>
    </source>
</evidence>
<evidence type="ECO:0000256" key="2">
    <source>
        <dbReference type="SAM" id="MobiDB-lite"/>
    </source>
</evidence>
<feature type="region of interest" description="Disordered" evidence="2">
    <location>
        <begin position="1"/>
        <end position="50"/>
    </location>
</feature>
<dbReference type="SUPFAM" id="SSF52402">
    <property type="entry name" value="Adenine nucleotide alpha hydrolases-like"/>
    <property type="match status" value="1"/>
</dbReference>
<dbReference type="EMBL" id="BAAACA010000014">
    <property type="protein sequence ID" value="GAA0598870.1"/>
    <property type="molecule type" value="Genomic_DNA"/>
</dbReference>
<dbReference type="InterPro" id="IPR006015">
    <property type="entry name" value="Universal_stress_UspA"/>
</dbReference>
<name>A0ABP3QWT4_9ACTN</name>
<sequence>MALTGTVTRSRNQENGWSSRRSTGTSEMTPQYSPSPPKNIAKASGTRLRNRDRAGARFRAGMGVSSLTLMPCTLGSGTAGRLSDAPRRGASLVRVTAPFERGTDGPKVIVVGVDGSDSSLRAAAYASGLARRQNALLAVVYVQPLVPAGAAMGAPVADTTGEIAESLAEEIRAAAERVRDLWTVRWEFHTLRGDAYGGLVAAADELKADAVVVGASESAGHRIVGSVAVRLVKSGRWPVTVVP</sequence>
<dbReference type="Proteomes" id="UP001500668">
    <property type="component" value="Unassembled WGS sequence"/>
</dbReference>
<dbReference type="PRINTS" id="PR01438">
    <property type="entry name" value="UNVRSLSTRESS"/>
</dbReference>
<dbReference type="PANTHER" id="PTHR46268">
    <property type="entry name" value="STRESS RESPONSE PROTEIN NHAX"/>
    <property type="match status" value="1"/>
</dbReference>
<gene>
    <name evidence="4" type="ORF">GCM10010394_30530</name>
</gene>
<dbReference type="Gene3D" id="3.40.50.620">
    <property type="entry name" value="HUPs"/>
    <property type="match status" value="1"/>
</dbReference>
<comment type="similarity">
    <text evidence="1">Belongs to the universal stress protein A family.</text>
</comment>
<dbReference type="InterPro" id="IPR014729">
    <property type="entry name" value="Rossmann-like_a/b/a_fold"/>
</dbReference>
<evidence type="ECO:0000259" key="3">
    <source>
        <dbReference type="Pfam" id="PF00582"/>
    </source>
</evidence>
<accession>A0ABP3QWT4</accession>
<reference evidence="5" key="1">
    <citation type="journal article" date="2019" name="Int. J. Syst. Evol. Microbiol.">
        <title>The Global Catalogue of Microorganisms (GCM) 10K type strain sequencing project: providing services to taxonomists for standard genome sequencing and annotation.</title>
        <authorList>
            <consortium name="The Broad Institute Genomics Platform"/>
            <consortium name="The Broad Institute Genome Sequencing Center for Infectious Disease"/>
            <person name="Wu L."/>
            <person name="Ma J."/>
        </authorList>
    </citation>
    <scope>NUCLEOTIDE SEQUENCE [LARGE SCALE GENOMIC DNA]</scope>
    <source>
        <strain evidence="5">JCM 5067</strain>
    </source>
</reference>